<gene>
    <name evidence="5" type="ORF">Thpro_021766</name>
</gene>
<organism evidence="5 6">
    <name type="scientific">Acidihalobacter prosperus</name>
    <dbReference type="NCBI Taxonomy" id="160660"/>
    <lineage>
        <taxon>Bacteria</taxon>
        <taxon>Pseudomonadati</taxon>
        <taxon>Pseudomonadota</taxon>
        <taxon>Gammaproteobacteria</taxon>
        <taxon>Chromatiales</taxon>
        <taxon>Ectothiorhodospiraceae</taxon>
        <taxon>Acidihalobacter</taxon>
    </lineage>
</organism>
<dbReference type="InterPro" id="IPR029016">
    <property type="entry name" value="GAF-like_dom_sf"/>
</dbReference>
<dbReference type="PROSITE" id="PS50885">
    <property type="entry name" value="HAMP"/>
    <property type="match status" value="1"/>
</dbReference>
<dbReference type="GO" id="GO:0007165">
    <property type="term" value="P:signal transduction"/>
    <property type="evidence" value="ECO:0007669"/>
    <property type="project" value="InterPro"/>
</dbReference>
<keyword evidence="6" id="KW-1185">Reference proteome</keyword>
<sequence length="981" mass="107778">MSLRGRLLLLIGLTLLPAFGLMLIVGRIQHDAIRNEAERYALTLIQAQAANQIEMLNEAHVTLDLLARIPQMVQSGATCRNLLPQYADRVLARFNEIGIARADGKILCSMHKPGSRTIDHPIITDADDPSDMGFRLSNQGVSAQGGPRVLTALYPLANSQGRLHHILFATLPQHWFTNSVSQTPLPPGAFFTLLGHDRHVLARYPDSAQSRSDARALLERIQPHLGQATSWTGRTRLDGHEWAVTSTALDAKAMPDGPQIIVAIPLATAMRDAAHAFYWNLGVLAVFALAALAFAWYSGGMLILRPVRRLMGAADMIATGRYAVRTGIRTGPSEIIALGRAFDDMAGALEARIREDEIHRVRIARLNRIYRMLSAINGAIIRIRDRDQLLQETCRIVVEQGHFGFAWAGLIEQGSDILGLKAHAGDAGEFLDAIRVSLDPEHPEGRGLAGNAIRSGEPQIANHVEDDPRLTPWRRELNAVGIRSAAAFPLRVHGMTVGVLVLYAREHDYFDEQEITLLDELAADSSLGLEHIAKDQQISFLANWDTLTQLPNRDLFEDRLRQALHRAQRHRRHTAVLGISVVNQPAISDRMGRAVGDRLMLETASRLGALALERVPGVALTDHIARLGNHDFGLVISDLEGTGDLVTALRMIHTALAGSIVIGREAVDPDVRIGVAVYPRDAEDADTLVHHALFAAHVQTSSEQHRHTAFYSAGEDTAAQARYALEAALRTAIELQQFDLEYQPRIDARTGRIASAEALIRWQRPGHGRVPPNAFISVLEQTGLIVKVGEWAMQRALEQRLRMRDRLPDDFVISVNASSQELQATDYVARTRRLLRFTGARPEWLEIEITESGLVDSGGSTLEQLTGLKNLGVRLSIDDFGTGYSSLSYLRQFPVDALKIDQAFVREIGRAEDALLIVKSIIGLAKALNLSVIAEGVETAAQAQTLKQEGCDELQGFHFGRPLRAEAFEALFGPPPPPACA</sequence>
<evidence type="ECO:0000256" key="1">
    <source>
        <dbReference type="SAM" id="Phobius"/>
    </source>
</evidence>
<reference evidence="5 6" key="1">
    <citation type="journal article" date="2014" name="Genome Announc.">
        <title>Draft Genome Sequence of the Iron-Oxidizing, Acidophilic, and Halotolerant 'Thiobacillus prosperus' Type Strain DSM 5130.</title>
        <authorList>
            <person name="Ossandon F.J."/>
            <person name="Cardenas J.P."/>
            <person name="Corbett M."/>
            <person name="Quatrini R."/>
            <person name="Holmes D.S."/>
            <person name="Watkin E."/>
        </authorList>
    </citation>
    <scope>NUCLEOTIDE SEQUENCE [LARGE SCALE GENOMIC DNA]</scope>
    <source>
        <strain evidence="5 6">DSM 5130</strain>
    </source>
</reference>
<accession>A0A1A6C4E9</accession>
<dbReference type="InterPro" id="IPR035919">
    <property type="entry name" value="EAL_sf"/>
</dbReference>
<dbReference type="GO" id="GO:0016020">
    <property type="term" value="C:membrane"/>
    <property type="evidence" value="ECO:0007669"/>
    <property type="project" value="InterPro"/>
</dbReference>
<dbReference type="Gene3D" id="3.30.450.40">
    <property type="match status" value="1"/>
</dbReference>
<dbReference type="PANTHER" id="PTHR33121">
    <property type="entry name" value="CYCLIC DI-GMP PHOSPHODIESTERASE PDEF"/>
    <property type="match status" value="1"/>
</dbReference>
<evidence type="ECO:0000259" key="4">
    <source>
        <dbReference type="PROSITE" id="PS50887"/>
    </source>
</evidence>
<dbReference type="AlphaFoldDB" id="A0A1A6C4E9"/>
<dbReference type="NCBIfam" id="TIGR00254">
    <property type="entry name" value="GGDEF"/>
    <property type="match status" value="1"/>
</dbReference>
<dbReference type="InterPro" id="IPR029787">
    <property type="entry name" value="Nucleotide_cyclase"/>
</dbReference>
<dbReference type="CDD" id="cd01948">
    <property type="entry name" value="EAL"/>
    <property type="match status" value="1"/>
</dbReference>
<evidence type="ECO:0008006" key="7">
    <source>
        <dbReference type="Google" id="ProtNLM"/>
    </source>
</evidence>
<keyword evidence="1" id="KW-0812">Transmembrane</keyword>
<dbReference type="SMART" id="SM00304">
    <property type="entry name" value="HAMP"/>
    <property type="match status" value="1"/>
</dbReference>
<feature type="domain" description="HAMP" evidence="3">
    <location>
        <begin position="301"/>
        <end position="354"/>
    </location>
</feature>
<dbReference type="EMBL" id="JQSG02000003">
    <property type="protein sequence ID" value="OBS09438.1"/>
    <property type="molecule type" value="Genomic_DNA"/>
</dbReference>
<dbReference type="RefSeq" id="WP_038088032.1">
    <property type="nucleotide sequence ID" value="NZ_JQSG02000003.1"/>
</dbReference>
<dbReference type="OrthoDB" id="7053140at2"/>
<dbReference type="InterPro" id="IPR003018">
    <property type="entry name" value="GAF"/>
</dbReference>
<dbReference type="Pfam" id="PF00672">
    <property type="entry name" value="HAMP"/>
    <property type="match status" value="1"/>
</dbReference>
<evidence type="ECO:0000313" key="6">
    <source>
        <dbReference type="Proteomes" id="UP000029273"/>
    </source>
</evidence>
<feature type="transmembrane region" description="Helical" evidence="1">
    <location>
        <begin position="277"/>
        <end position="304"/>
    </location>
</feature>
<dbReference type="SMART" id="SM00267">
    <property type="entry name" value="GGDEF"/>
    <property type="match status" value="1"/>
</dbReference>
<dbReference type="SUPFAM" id="SSF55073">
    <property type="entry name" value="Nucleotide cyclase"/>
    <property type="match status" value="1"/>
</dbReference>
<name>A0A1A6C4E9_9GAMM</name>
<dbReference type="InterPro" id="IPR003660">
    <property type="entry name" value="HAMP_dom"/>
</dbReference>
<dbReference type="InterPro" id="IPR043128">
    <property type="entry name" value="Rev_trsase/Diguanyl_cyclase"/>
</dbReference>
<dbReference type="SUPFAM" id="SSF55781">
    <property type="entry name" value="GAF domain-like"/>
    <property type="match status" value="1"/>
</dbReference>
<dbReference type="Pfam" id="PF00563">
    <property type="entry name" value="EAL"/>
    <property type="match status" value="1"/>
</dbReference>
<feature type="domain" description="GGDEF" evidence="4">
    <location>
        <begin position="572"/>
        <end position="712"/>
    </location>
</feature>
<dbReference type="GO" id="GO:0071111">
    <property type="term" value="F:cyclic-guanylate-specific phosphodiesterase activity"/>
    <property type="evidence" value="ECO:0007669"/>
    <property type="project" value="InterPro"/>
</dbReference>
<evidence type="ECO:0000259" key="2">
    <source>
        <dbReference type="PROSITE" id="PS50883"/>
    </source>
</evidence>
<proteinExistence type="predicted"/>
<evidence type="ECO:0000313" key="5">
    <source>
        <dbReference type="EMBL" id="OBS09438.1"/>
    </source>
</evidence>
<comment type="caution">
    <text evidence="5">The sequence shown here is derived from an EMBL/GenBank/DDBJ whole genome shotgun (WGS) entry which is preliminary data.</text>
</comment>
<dbReference type="PANTHER" id="PTHR33121:SF70">
    <property type="entry name" value="SIGNALING PROTEIN YKOW"/>
    <property type="match status" value="1"/>
</dbReference>
<keyword evidence="1" id="KW-1133">Transmembrane helix</keyword>
<dbReference type="SUPFAM" id="SSF158472">
    <property type="entry name" value="HAMP domain-like"/>
    <property type="match status" value="1"/>
</dbReference>
<keyword evidence="1" id="KW-0472">Membrane</keyword>
<dbReference type="Pfam" id="PF13185">
    <property type="entry name" value="GAF_2"/>
    <property type="match status" value="1"/>
</dbReference>
<dbReference type="Gene3D" id="3.30.70.270">
    <property type="match status" value="1"/>
</dbReference>
<dbReference type="PROSITE" id="PS50887">
    <property type="entry name" value="GGDEF"/>
    <property type="match status" value="1"/>
</dbReference>
<dbReference type="InterPro" id="IPR001633">
    <property type="entry name" value="EAL_dom"/>
</dbReference>
<dbReference type="InterPro" id="IPR000160">
    <property type="entry name" value="GGDEF_dom"/>
</dbReference>
<dbReference type="Gene3D" id="3.20.20.450">
    <property type="entry name" value="EAL domain"/>
    <property type="match status" value="1"/>
</dbReference>
<dbReference type="SUPFAM" id="SSF141868">
    <property type="entry name" value="EAL domain-like"/>
    <property type="match status" value="1"/>
</dbReference>
<feature type="domain" description="EAL" evidence="2">
    <location>
        <begin position="722"/>
        <end position="976"/>
    </location>
</feature>
<dbReference type="Proteomes" id="UP000029273">
    <property type="component" value="Unassembled WGS sequence"/>
</dbReference>
<dbReference type="CDD" id="cd01949">
    <property type="entry name" value="GGDEF"/>
    <property type="match status" value="1"/>
</dbReference>
<dbReference type="Gene3D" id="6.10.340.10">
    <property type="match status" value="1"/>
</dbReference>
<dbReference type="SMART" id="SM00065">
    <property type="entry name" value="GAF"/>
    <property type="match status" value="1"/>
</dbReference>
<dbReference type="CDD" id="cd06225">
    <property type="entry name" value="HAMP"/>
    <property type="match status" value="1"/>
</dbReference>
<protein>
    <recommendedName>
        <fullName evidence="7">EAL domain-containing protein</fullName>
    </recommendedName>
</protein>
<dbReference type="InterPro" id="IPR050706">
    <property type="entry name" value="Cyclic-di-GMP_PDE-like"/>
</dbReference>
<evidence type="ECO:0000259" key="3">
    <source>
        <dbReference type="PROSITE" id="PS50885"/>
    </source>
</evidence>
<dbReference type="Pfam" id="PF00990">
    <property type="entry name" value="GGDEF"/>
    <property type="match status" value="1"/>
</dbReference>
<dbReference type="SMART" id="SM00052">
    <property type="entry name" value="EAL"/>
    <property type="match status" value="1"/>
</dbReference>
<dbReference type="PROSITE" id="PS50883">
    <property type="entry name" value="EAL"/>
    <property type="match status" value="1"/>
</dbReference>